<keyword evidence="7 12" id="KW-0106">Calcium</keyword>
<evidence type="ECO:0000256" key="13">
    <source>
        <dbReference type="SAM" id="MobiDB-lite"/>
    </source>
</evidence>
<dbReference type="GO" id="GO:0044331">
    <property type="term" value="P:cell-cell adhesion mediated by cadherin"/>
    <property type="evidence" value="ECO:0007669"/>
    <property type="project" value="TreeGrafter"/>
</dbReference>
<dbReference type="GO" id="GO:0008013">
    <property type="term" value="F:beta-catenin binding"/>
    <property type="evidence" value="ECO:0007669"/>
    <property type="project" value="TreeGrafter"/>
</dbReference>
<dbReference type="GO" id="GO:0016339">
    <property type="term" value="P:calcium-dependent cell-cell adhesion via plasma membrane cell adhesion molecules"/>
    <property type="evidence" value="ECO:0007669"/>
    <property type="project" value="TreeGrafter"/>
</dbReference>
<dbReference type="AlphaFoldDB" id="A0A8S2F0B6"/>
<dbReference type="Gene3D" id="2.60.40.60">
    <property type="entry name" value="Cadherins"/>
    <property type="match status" value="2"/>
</dbReference>
<dbReference type="SUPFAM" id="SSF49313">
    <property type="entry name" value="Cadherin-like"/>
    <property type="match status" value="2"/>
</dbReference>
<dbReference type="PANTHER" id="PTHR24027:SF423">
    <property type="entry name" value="PROTOCADHERIN-16"/>
    <property type="match status" value="1"/>
</dbReference>
<evidence type="ECO:0000256" key="14">
    <source>
        <dbReference type="SAM" id="Phobius"/>
    </source>
</evidence>
<sequence length="895" mass="101667">LIQVHATDLDIKHNGQITYTIVSTTSQTSTTLDPSHFVWIDSYTGIIRASIQFDYEILKNFSIKVVASDNGQSKSHQASTIVNVAVIDENDNIPQFTTSTYTFSIYENNSPNTYIGQVKAVDLDNGLNGEVQYRLDSIPSNLFLITKDGKLYVNEMIDREKFDEYNFNVIASDRGQPISLSSKAKIHLKIYDVNDECPKFLFPNNNNDTLIIDRTYWHINDFICDILVIDGDQAHHSNYELNLITDLNQLVNYEYLKDKLKFSKFDSDKFYLDGSRLYFNVTDEVRNGTKRILKRSYYQDLKEGVYYLAFKVIDKGRNDFFDEKLLKLIVINNYQDIQMVVKKYDYLGSHLNNPQVREAYEKMLNDNIKKKISNDEQNHLLLNSLPNKFITIIVIVVLSIILIGMTFIFISLLRRNRLRRKKHDKMLTTSSDGDQQQTTSSLTGSATSSYGNILPSSSLQSEHSLLSAMFKQNRSSSDKRQSLRVSNCYDFGDTMTATTGTTSNSPTSLLLRNKETIPMITSTNNNYDACCLLEKLNEQENDQSDEQRQKIYASWLLNSTGSMTKSASVFPHDVNTFHSLTRIPAPTTTTSTNIPFNSNSNLESSSSRILNMNQVCSSTRQNQDIPKELLRPHYTVAIVGSGNQQPDCTRASSDDGFCGSSDISDDCPEQLRPRTISTNAYSPVSPNSVPYTLMKEGILVKQSNSNLDRLSTVTQTSPSYSSLLNRLDNTNSHNTVGSLGLITENSTIDEKDLKSRRVRFNLETDLDTKNTPFIYSQNSPYNCFKQHINTNRTMSQSDTVANYAFERFEKLYMTRDERNNDNTRALHRLTMLPTSYTNKMSRSDDDTSSSSHSSLFNKVSTFSSPLNDSYTQSITNNYEPSTEMQKNTSYNSTVV</sequence>
<evidence type="ECO:0000256" key="3">
    <source>
        <dbReference type="ARBA" id="ARBA00022692"/>
    </source>
</evidence>
<dbReference type="GO" id="GO:0045296">
    <property type="term" value="F:cadherin binding"/>
    <property type="evidence" value="ECO:0007669"/>
    <property type="project" value="TreeGrafter"/>
</dbReference>
<dbReference type="PROSITE" id="PS00232">
    <property type="entry name" value="CADHERIN_1"/>
    <property type="match status" value="1"/>
</dbReference>
<name>A0A8S2F0B6_9BILA</name>
<keyword evidence="11" id="KW-0325">Glycoprotein</keyword>
<keyword evidence="9 14" id="KW-1133">Transmembrane helix</keyword>
<dbReference type="PROSITE" id="PS50268">
    <property type="entry name" value="CADHERIN_2"/>
    <property type="match status" value="2"/>
</dbReference>
<dbReference type="GO" id="GO:0007043">
    <property type="term" value="P:cell-cell junction assembly"/>
    <property type="evidence" value="ECO:0007669"/>
    <property type="project" value="TreeGrafter"/>
</dbReference>
<feature type="domain" description="Cadherin" evidence="15">
    <location>
        <begin position="97"/>
        <end position="200"/>
    </location>
</feature>
<evidence type="ECO:0000256" key="4">
    <source>
        <dbReference type="ARBA" id="ARBA00022723"/>
    </source>
</evidence>
<evidence type="ECO:0000313" key="16">
    <source>
        <dbReference type="EMBL" id="CAF1291296.1"/>
    </source>
</evidence>
<evidence type="ECO:0000256" key="8">
    <source>
        <dbReference type="ARBA" id="ARBA00022889"/>
    </source>
</evidence>
<evidence type="ECO:0000256" key="11">
    <source>
        <dbReference type="ARBA" id="ARBA00023180"/>
    </source>
</evidence>
<keyword evidence="8" id="KW-0130">Cell adhesion</keyword>
<dbReference type="GO" id="GO:0016342">
    <property type="term" value="C:catenin complex"/>
    <property type="evidence" value="ECO:0007669"/>
    <property type="project" value="TreeGrafter"/>
</dbReference>
<evidence type="ECO:0000256" key="5">
    <source>
        <dbReference type="ARBA" id="ARBA00022729"/>
    </source>
</evidence>
<dbReference type="SMART" id="SM00112">
    <property type="entry name" value="CA"/>
    <property type="match status" value="2"/>
</dbReference>
<dbReference type="InterPro" id="IPR039808">
    <property type="entry name" value="Cadherin"/>
</dbReference>
<evidence type="ECO:0000256" key="2">
    <source>
        <dbReference type="ARBA" id="ARBA00022475"/>
    </source>
</evidence>
<keyword evidence="6" id="KW-0677">Repeat</keyword>
<evidence type="ECO:0000256" key="1">
    <source>
        <dbReference type="ARBA" id="ARBA00004251"/>
    </source>
</evidence>
<dbReference type="GO" id="GO:0000902">
    <property type="term" value="P:cell morphogenesis"/>
    <property type="evidence" value="ECO:0007669"/>
    <property type="project" value="TreeGrafter"/>
</dbReference>
<proteinExistence type="predicted"/>
<dbReference type="CDD" id="cd11304">
    <property type="entry name" value="Cadherin_repeat"/>
    <property type="match status" value="2"/>
</dbReference>
<evidence type="ECO:0000256" key="9">
    <source>
        <dbReference type="ARBA" id="ARBA00022989"/>
    </source>
</evidence>
<dbReference type="Proteomes" id="UP000682733">
    <property type="component" value="Unassembled WGS sequence"/>
</dbReference>
<feature type="transmembrane region" description="Helical" evidence="14">
    <location>
        <begin position="389"/>
        <end position="413"/>
    </location>
</feature>
<feature type="non-terminal residue" evidence="16">
    <location>
        <position position="895"/>
    </location>
</feature>
<protein>
    <recommendedName>
        <fullName evidence="15">Cadherin domain-containing protein</fullName>
    </recommendedName>
</protein>
<evidence type="ECO:0000259" key="15">
    <source>
        <dbReference type="PROSITE" id="PS50268"/>
    </source>
</evidence>
<organism evidence="16 18">
    <name type="scientific">Didymodactylos carnosus</name>
    <dbReference type="NCBI Taxonomy" id="1234261"/>
    <lineage>
        <taxon>Eukaryota</taxon>
        <taxon>Metazoa</taxon>
        <taxon>Spiralia</taxon>
        <taxon>Gnathifera</taxon>
        <taxon>Rotifera</taxon>
        <taxon>Eurotatoria</taxon>
        <taxon>Bdelloidea</taxon>
        <taxon>Philodinida</taxon>
        <taxon>Philodinidae</taxon>
        <taxon>Didymodactylos</taxon>
    </lineage>
</organism>
<comment type="subcellular location">
    <subcellularLocation>
        <location evidence="1">Cell membrane</location>
        <topology evidence="1">Single-pass type I membrane protein</topology>
    </subcellularLocation>
</comment>
<evidence type="ECO:0000313" key="18">
    <source>
        <dbReference type="Proteomes" id="UP000677228"/>
    </source>
</evidence>
<comment type="caution">
    <text evidence="16">The sequence shown here is derived from an EMBL/GenBank/DDBJ whole genome shotgun (WGS) entry which is preliminary data.</text>
</comment>
<feature type="region of interest" description="Disordered" evidence="13">
    <location>
        <begin position="869"/>
        <end position="895"/>
    </location>
</feature>
<keyword evidence="10 14" id="KW-0472">Membrane</keyword>
<accession>A0A8S2F0B6</accession>
<feature type="region of interest" description="Disordered" evidence="13">
    <location>
        <begin position="424"/>
        <end position="449"/>
    </location>
</feature>
<dbReference type="PANTHER" id="PTHR24027">
    <property type="entry name" value="CADHERIN-23"/>
    <property type="match status" value="1"/>
</dbReference>
<evidence type="ECO:0000256" key="7">
    <source>
        <dbReference type="ARBA" id="ARBA00022837"/>
    </source>
</evidence>
<dbReference type="InterPro" id="IPR015919">
    <property type="entry name" value="Cadherin-like_sf"/>
</dbReference>
<dbReference type="Proteomes" id="UP000677228">
    <property type="component" value="Unassembled WGS sequence"/>
</dbReference>
<dbReference type="EMBL" id="CAJNOK010018950">
    <property type="protein sequence ID" value="CAF1291296.1"/>
    <property type="molecule type" value="Genomic_DNA"/>
</dbReference>
<dbReference type="GO" id="GO:0005509">
    <property type="term" value="F:calcium ion binding"/>
    <property type="evidence" value="ECO:0007669"/>
    <property type="project" value="UniProtKB-UniRule"/>
</dbReference>
<keyword evidence="3 14" id="KW-0812">Transmembrane</keyword>
<evidence type="ECO:0000313" key="17">
    <source>
        <dbReference type="EMBL" id="CAF4096068.1"/>
    </source>
</evidence>
<dbReference type="FunFam" id="2.60.40.60:FF:000123">
    <property type="entry name" value="Protocadherin beta 4"/>
    <property type="match status" value="1"/>
</dbReference>
<feature type="domain" description="Cadherin" evidence="15">
    <location>
        <begin position="1"/>
        <end position="96"/>
    </location>
</feature>
<dbReference type="GO" id="GO:0034332">
    <property type="term" value="P:adherens junction organization"/>
    <property type="evidence" value="ECO:0007669"/>
    <property type="project" value="TreeGrafter"/>
</dbReference>
<dbReference type="GO" id="GO:0007156">
    <property type="term" value="P:homophilic cell adhesion via plasma membrane adhesion molecules"/>
    <property type="evidence" value="ECO:0007669"/>
    <property type="project" value="InterPro"/>
</dbReference>
<dbReference type="InterPro" id="IPR002126">
    <property type="entry name" value="Cadherin-like_dom"/>
</dbReference>
<evidence type="ECO:0000256" key="10">
    <source>
        <dbReference type="ARBA" id="ARBA00023136"/>
    </source>
</evidence>
<keyword evidence="5" id="KW-0732">Signal</keyword>
<dbReference type="Pfam" id="PF00028">
    <property type="entry name" value="Cadherin"/>
    <property type="match status" value="2"/>
</dbReference>
<dbReference type="GO" id="GO:0016477">
    <property type="term" value="P:cell migration"/>
    <property type="evidence" value="ECO:0007669"/>
    <property type="project" value="TreeGrafter"/>
</dbReference>
<evidence type="ECO:0000256" key="12">
    <source>
        <dbReference type="PROSITE-ProRule" id="PRU00043"/>
    </source>
</evidence>
<dbReference type="GO" id="GO:0005912">
    <property type="term" value="C:adherens junction"/>
    <property type="evidence" value="ECO:0007669"/>
    <property type="project" value="TreeGrafter"/>
</dbReference>
<keyword evidence="4" id="KW-0479">Metal-binding</keyword>
<reference evidence="16" key="1">
    <citation type="submission" date="2021-02" db="EMBL/GenBank/DDBJ databases">
        <authorList>
            <person name="Nowell W R."/>
        </authorList>
    </citation>
    <scope>NUCLEOTIDE SEQUENCE</scope>
</reference>
<gene>
    <name evidence="16" type="ORF">OVA965_LOCUS28107</name>
    <name evidence="17" type="ORF">TMI583_LOCUS28856</name>
</gene>
<keyword evidence="2" id="KW-1003">Cell membrane</keyword>
<dbReference type="InterPro" id="IPR020894">
    <property type="entry name" value="Cadherin_CS"/>
</dbReference>
<evidence type="ECO:0000256" key="6">
    <source>
        <dbReference type="ARBA" id="ARBA00022737"/>
    </source>
</evidence>
<dbReference type="EMBL" id="CAJOBA010040518">
    <property type="protein sequence ID" value="CAF4096068.1"/>
    <property type="molecule type" value="Genomic_DNA"/>
</dbReference>
<dbReference type="PRINTS" id="PR00205">
    <property type="entry name" value="CADHERIN"/>
</dbReference>
<feature type="compositionally biased region" description="Low complexity" evidence="13">
    <location>
        <begin position="427"/>
        <end position="449"/>
    </location>
</feature>